<reference evidence="4 5" key="1">
    <citation type="journal article" date="2016" name="Nat. Commun.">
        <title>Thousands of microbial genomes shed light on interconnected biogeochemical processes in an aquifer system.</title>
        <authorList>
            <person name="Anantharaman K."/>
            <person name="Brown C.T."/>
            <person name="Hug L.A."/>
            <person name="Sharon I."/>
            <person name="Castelle C.J."/>
            <person name="Probst A.J."/>
            <person name="Thomas B.C."/>
            <person name="Singh A."/>
            <person name="Wilkins M.J."/>
            <person name="Karaoz U."/>
            <person name="Brodie E.L."/>
            <person name="Williams K.H."/>
            <person name="Hubbard S.S."/>
            <person name="Banfield J.F."/>
        </authorList>
    </citation>
    <scope>NUCLEOTIDE SEQUENCE [LARGE SCALE GENOMIC DNA]</scope>
</reference>
<proteinExistence type="predicted"/>
<dbReference type="Gene3D" id="2.60.40.1220">
    <property type="match status" value="1"/>
</dbReference>
<evidence type="ECO:0000313" key="5">
    <source>
        <dbReference type="Proteomes" id="UP000176593"/>
    </source>
</evidence>
<dbReference type="InterPro" id="IPR003961">
    <property type="entry name" value="FN3_dom"/>
</dbReference>
<dbReference type="Pfam" id="PF13205">
    <property type="entry name" value="Big_5"/>
    <property type="match status" value="3"/>
</dbReference>
<dbReference type="Gene3D" id="2.60.40.10">
    <property type="entry name" value="Immunoglobulins"/>
    <property type="match status" value="2"/>
</dbReference>
<dbReference type="SUPFAM" id="SSF49464">
    <property type="entry name" value="Carboxypeptidase regulatory domain-like"/>
    <property type="match status" value="4"/>
</dbReference>
<dbReference type="InterPro" id="IPR013784">
    <property type="entry name" value="Carb-bd-like_fold"/>
</dbReference>
<dbReference type="EMBL" id="MGEQ01000007">
    <property type="protein sequence ID" value="OGL86717.1"/>
    <property type="molecule type" value="Genomic_DNA"/>
</dbReference>
<evidence type="ECO:0000313" key="4">
    <source>
        <dbReference type="EMBL" id="OGL86717.1"/>
    </source>
</evidence>
<dbReference type="InterPro" id="IPR032812">
    <property type="entry name" value="SbsA_Ig"/>
</dbReference>
<dbReference type="GO" id="GO:0030246">
    <property type="term" value="F:carbohydrate binding"/>
    <property type="evidence" value="ECO:0007669"/>
    <property type="project" value="InterPro"/>
</dbReference>
<sequence>MFDSFFERSVRQASKTLKFCATLFFVAATFLWSVSPLGLLSARPVFAASAVTVSNGTINANFPGALIQASSPATSIAKVSVTASAASKTLTSVQVNFSGSGFATSDLLDLATDDASGVALYNDAGGTPGSFDGTDAVVTLASGPAFSGTNLVLTPATPVALTSGTAVIFHVVIKTAAGITHNDVIDATVPINGVVTSDGNGPTSAFVVNNLRADTAAATIQSVSGFAGSPTLTVKFSKPVQKVGIGNLSFVGAGDPFTYVDGGGGATAQTIVAVQHTAGQDFATVNMSTNLDAEDVDGSPATLAAGTNKIADMAGNALGTSTVNIGSPLGISTANVQLATVAAVYDANSTLVTFEAVGGTSPYSFTANSAGDTTILSNLGLSLATNGKLTGTVANRTGTHQVNIKVTDSTGTPLTSTRLYNINVATSGGAVPAISGLNPAGGAQSASALSITLTGLNTSFTGSSPASSVSIALPSGASEPNGITVGAITVNSATSITFPVTIAANATTGPRDVQVTTGSQTVTMPNGFNVFASGASGLTLLLPSDASTGNPMPPTFQFNPSSHADTTGYLITVATTSSFSTVAWQYIFPKPADAQNSNGSHCSTTNCNLTYGAGNFSIMRQPTALSPDTVYYWKVSTYSGNFISINPDTSVPLETTTVRSFRTTASVLDASAPNIMHRPAFSATASTNLVLFARITDDKTTVSTTPALSTKLFHCQGAACTPTTQVIGTSVGSGYFSFTIPSNAIGIAGTITRYYLQATDSTNTANFKKADASPFQLTSAAAGAFSIAGTVKDSTNTCSAEIQGAKVFAEGSGFYATTDGSCAFTISGLPAGTYDLVAVMDDFADRMISSIPAGSTAIPFKLTNGVAGGAGGDITKPRVKFSGPMDGMTNMPGGDTNFKVSVVFDKAMSQSSINAMDLTVNEVNLTTGALTDITSTKGSWTYYNSAPSPAVMGIPNESNMAVWAFTGGNTFGDNKTIAVVATSGVTDTAGNAIQGNQSDGSYVFTFTTSSTATFSGNTLTGGTFGSGAFVAPRVNGISPAPGSIDVARNRKVVIDFSVPMADDGGGYTLKSTVKLFSVSGTTETDVSSTAIDTVTLNSAKTSATVSLLSTFNTGLFAASTNYRVKIMGTAKAANGMTLAPPASASTTVSFMGDFKTSATSDTAAPTIVGTFPDTDATSVPVNVGAVSVGFSKDMDVSTLTSSNIYLSVGSTTVNGTLEYRPLERQAYFLPKSALSGATTYTLTLSTGVKAANGVALASAVTRSFTTGVADSTAPSISFMNADDYSIAITFSEPMNAAKATDTLNWSTSVINPAVYNVLKYGAAGFNVSSAGTAVALTSAQFKYDAVTNTVVISGLSLTAAIGQELYVSMDISGTPSSGAQIALDLSGNAITSAGNSSRATLKNSATTKGALGPMASSTDASTTAGQFIPTNFSTNTFGFAPPVEVKPMTTGAGKITTYAARIPISTQIAAGGTAVLTFPAGFDVSLASQDINHPMRTDLNGPGSGTITFRCLTNVAGGKSCASGANSDDTGAAQGGLADDGVVVNTAARSVTVYLSAATNSTGHDFLEIFLAGIKNSTVPKDSSTSGYTVDIKTKSSTTVHESLTSAPFYIQGVTGTAYTLTGTITATSNDQTGTMKVFLMSPMTGPMETTSADFASGATAAFSFTNLSAGDYMLMTEQSITLGNREYAGKTFPERVVISEAADIANSGDNDDTIPYNFTLASNTSGIPVTISIDGPSAEPVDVFAMSPSGFKVKQVTLDSNAGAQNVTLYVPATGTYQIGVGPQMPKGIMSGPPPAPSYLPPRPIEVKATAGSPNTFVENSGTANDGTLVFTLTASNKSIKGLVQDAAGKVMANAEVFAYSPNGGMGTRAQADLAGAFTLNVVDGSYIVGAFIPGMPPSKEVAVAVTSHATTYLLINGATTAITPAAAATSFILKVAKPDYTISGTVTDGTNVITGASIYAYRTDAPGHANAQTDSSGNYTLYVSTGTWKVGVFVPQYGQLTEKDVVITTANATSQNFAPSSTGTFYSVSGTVTSNGAAVTGAFVRIMGNATFNEAVTGVDGTYSVKVPSGNGYVVRAFVPGVGDTPELAAFNVTADVTGKDITVGTLNTVTFVLSTAATAMIEAFTSDGRGNRIQINNTTSGTMSLPNGDYTIRANIQGVNIGLTDIAATSGSTVYSSTTGIVTVNGAESLTITLPTQRTITGTVRDSAGLLADAWVEISSATSGIRFGTKSDVNGAFTLKVADSATAYRLNAMKPGYFREPSSLTVNGSDPAAQVLTLTSATTTITGQVLVGSNPVANAFVRAEKQGGGFAGTQADASGNYTLSVTSGVWSVYAVGQGYAEKAFASNPIDVTAGSVTGKTITLSTTVTLDPPKSKSITPSSGGTLEDTTAGISLNIPANAFGSVSEAASLTSTETSNIRRTDSARPVKGIEIKATDSDGNAITTLNNDATVEMTLTQAELAATASDSDASINTMAEVDKLRMAYFDETTANWVTLETTRTCENASGVVITDATALDTAVEFTDNCAVLKIAALTDHFSLYAPVVSTSSEAPSTPSGFAGSSNSTSSVNLSWTVVSDATSYDIYRSSSSSGTFTRLGSEPTVSSGSTVTYADTGLTSSTAYYYKITSLNTSGESASSSVISVITVGASGGGGSSGPVTLPSTTTTTTTTTTVAPTTTTPVAAAPKVAEVVTVKASPVAQLIQNPAKASELIAALGLTTKPADEKKYSALIKSDALAFKVKLTAEQQTTITNFVTYGASAETVKLGAGERRAVVRDYLETVGRSEVIWEDVQRMATGQKLVNRNLAKEQAQVNRVLANFKHMVGHAPNFKVPAEDIAWNTMMYRIRFPRDLTVEKQGIVEFKGLYKRNPSTPMEWSIVRALGYALK</sequence>
<feature type="region of interest" description="Disordered" evidence="2">
    <location>
        <begin position="2653"/>
        <end position="2672"/>
    </location>
</feature>
<dbReference type="SMART" id="SM00060">
    <property type="entry name" value="FN3"/>
    <property type="match status" value="1"/>
</dbReference>
<comment type="caution">
    <text evidence="4">The sequence shown here is derived from an EMBL/GenBank/DDBJ whole genome shotgun (WGS) entry which is preliminary data.</text>
</comment>
<dbReference type="InterPro" id="IPR036116">
    <property type="entry name" value="FN3_sf"/>
</dbReference>
<dbReference type="CDD" id="cd00063">
    <property type="entry name" value="FN3"/>
    <property type="match status" value="1"/>
</dbReference>
<feature type="domain" description="Fibronectin type-III" evidence="3">
    <location>
        <begin position="2553"/>
        <end position="2649"/>
    </location>
</feature>
<dbReference type="InterPro" id="IPR013783">
    <property type="entry name" value="Ig-like_fold"/>
</dbReference>
<gene>
    <name evidence="4" type="ORF">A3I41_05295</name>
</gene>
<accession>A0A1F7V9G9</accession>
<dbReference type="InterPro" id="IPR008969">
    <property type="entry name" value="CarboxyPept-like_regulatory"/>
</dbReference>
<dbReference type="Gene3D" id="2.60.40.1120">
    <property type="entry name" value="Carboxypeptidase-like, regulatory domain"/>
    <property type="match status" value="3"/>
</dbReference>
<evidence type="ECO:0000256" key="1">
    <source>
        <dbReference type="ARBA" id="ARBA00022729"/>
    </source>
</evidence>
<dbReference type="Pfam" id="PF13620">
    <property type="entry name" value="CarboxypepD_reg"/>
    <property type="match status" value="2"/>
</dbReference>
<evidence type="ECO:0000256" key="2">
    <source>
        <dbReference type="SAM" id="MobiDB-lite"/>
    </source>
</evidence>
<dbReference type="SUPFAM" id="SSF49265">
    <property type="entry name" value="Fibronectin type III"/>
    <property type="match status" value="1"/>
</dbReference>
<dbReference type="Proteomes" id="UP000176593">
    <property type="component" value="Unassembled WGS sequence"/>
</dbReference>
<keyword evidence="1" id="KW-0732">Signal</keyword>
<dbReference type="SUPFAM" id="SSF49452">
    <property type="entry name" value="Starch-binding domain-like"/>
    <property type="match status" value="2"/>
</dbReference>
<dbReference type="InterPro" id="IPR014755">
    <property type="entry name" value="Cu-Rt/internalin_Ig-like"/>
</dbReference>
<dbReference type="PROSITE" id="PS50853">
    <property type="entry name" value="FN3"/>
    <property type="match status" value="1"/>
</dbReference>
<evidence type="ECO:0000259" key="3">
    <source>
        <dbReference type="PROSITE" id="PS50853"/>
    </source>
</evidence>
<protein>
    <recommendedName>
        <fullName evidence="3">Fibronectin type-III domain-containing protein</fullName>
    </recommendedName>
</protein>
<feature type="compositionally biased region" description="Low complexity" evidence="2">
    <location>
        <begin position="2657"/>
        <end position="2672"/>
    </location>
</feature>
<organism evidence="4 5">
    <name type="scientific">Candidatus Uhrbacteria bacterium RIFCSPLOWO2_02_FULL_48_18</name>
    <dbReference type="NCBI Taxonomy" id="1802408"/>
    <lineage>
        <taxon>Bacteria</taxon>
        <taxon>Candidatus Uhriibacteriota</taxon>
    </lineage>
</organism>
<name>A0A1F7V9G9_9BACT</name>
<feature type="region of interest" description="Disordered" evidence="2">
    <location>
        <begin position="2588"/>
        <end position="2607"/>
    </location>
</feature>
<feature type="compositionally biased region" description="Polar residues" evidence="2">
    <location>
        <begin position="2593"/>
        <end position="2607"/>
    </location>
</feature>